<dbReference type="RefSeq" id="WP_188804608.1">
    <property type="nucleotide sequence ID" value="NZ_BMOK01000016.1"/>
</dbReference>
<evidence type="ECO:0000313" key="2">
    <source>
        <dbReference type="EMBL" id="GGL63017.1"/>
    </source>
</evidence>
<dbReference type="EMBL" id="BMOK01000016">
    <property type="protein sequence ID" value="GGL63017.1"/>
    <property type="molecule type" value="Genomic_DNA"/>
</dbReference>
<evidence type="ECO:0000256" key="1">
    <source>
        <dbReference type="SAM" id="Coils"/>
    </source>
</evidence>
<accession>A0A917S9P7</accession>
<protein>
    <submittedName>
        <fullName evidence="2">Uncharacterized protein</fullName>
    </submittedName>
</protein>
<keyword evidence="1" id="KW-0175">Coiled coil</keyword>
<gene>
    <name evidence="2" type="ORF">GCM10007968_28690</name>
</gene>
<proteinExistence type="predicted"/>
<reference evidence="2" key="1">
    <citation type="journal article" date="2014" name="Int. J. Syst. Evol. Microbiol.">
        <title>Complete genome sequence of Corynebacterium casei LMG S-19264T (=DSM 44701T), isolated from a smear-ripened cheese.</title>
        <authorList>
            <consortium name="US DOE Joint Genome Institute (JGI-PGF)"/>
            <person name="Walter F."/>
            <person name="Albersmeier A."/>
            <person name="Kalinowski J."/>
            <person name="Ruckert C."/>
        </authorList>
    </citation>
    <scope>NUCLEOTIDE SEQUENCE</scope>
    <source>
        <strain evidence="2">JCM 15325</strain>
    </source>
</reference>
<feature type="coiled-coil region" evidence="1">
    <location>
        <begin position="96"/>
        <end position="140"/>
    </location>
</feature>
<name>A0A917S9P7_9BACL</name>
<sequence length="205" mass="25120">MEEYISFNEIIKRIERKHGIEICDENHSGSKNILTRRRLQDIFKTWLRKQNVDKSEFKKIIGRGNPIDYPKNLVDKFLFDNFDYFVAKKDTDVKTNEEYRAIIEQEEEKRHNASDEMTYMDEFQREIDEREEETQKIIENEFSLMKREIMLQAIFSKYFMLDEEKLRDDLTNRAYFKMFNIELDEKIARSMDDLKKLNNYYNEKQ</sequence>
<organism evidence="2 3">
    <name type="scientific">Sporolactobacillus putidus</name>
    <dbReference type="NCBI Taxonomy" id="492735"/>
    <lineage>
        <taxon>Bacteria</taxon>
        <taxon>Bacillati</taxon>
        <taxon>Bacillota</taxon>
        <taxon>Bacilli</taxon>
        <taxon>Bacillales</taxon>
        <taxon>Sporolactobacillaceae</taxon>
        <taxon>Sporolactobacillus</taxon>
    </lineage>
</organism>
<dbReference type="AlphaFoldDB" id="A0A917S9P7"/>
<comment type="caution">
    <text evidence="2">The sequence shown here is derived from an EMBL/GenBank/DDBJ whole genome shotgun (WGS) entry which is preliminary data.</text>
</comment>
<evidence type="ECO:0000313" key="3">
    <source>
        <dbReference type="Proteomes" id="UP000654670"/>
    </source>
</evidence>
<dbReference type="Proteomes" id="UP000654670">
    <property type="component" value="Unassembled WGS sequence"/>
</dbReference>
<reference evidence="2" key="2">
    <citation type="submission" date="2020-09" db="EMBL/GenBank/DDBJ databases">
        <authorList>
            <person name="Sun Q."/>
            <person name="Ohkuma M."/>
        </authorList>
    </citation>
    <scope>NUCLEOTIDE SEQUENCE</scope>
    <source>
        <strain evidence="2">JCM 15325</strain>
    </source>
</reference>
<keyword evidence="3" id="KW-1185">Reference proteome</keyword>